<keyword evidence="2" id="KW-0472">Membrane</keyword>
<gene>
    <name evidence="3" type="ORF">K8N75_04240</name>
</gene>
<organism evidence="3 4">
    <name type="scientific">Methanobacterium spitsbergense</name>
    <dbReference type="NCBI Taxonomy" id="2874285"/>
    <lineage>
        <taxon>Archaea</taxon>
        <taxon>Methanobacteriati</taxon>
        <taxon>Methanobacteriota</taxon>
        <taxon>Methanomada group</taxon>
        <taxon>Methanobacteria</taxon>
        <taxon>Methanobacteriales</taxon>
        <taxon>Methanobacteriaceae</taxon>
        <taxon>Methanobacterium</taxon>
    </lineage>
</organism>
<protein>
    <recommendedName>
        <fullName evidence="5">DUF3821 domain-containing protein</fullName>
    </recommendedName>
</protein>
<dbReference type="Proteomes" id="UP000825933">
    <property type="component" value="Unassembled WGS sequence"/>
</dbReference>
<sequence>MDFNYFNKISVAFIFLFMIFTVFSTTSDAATDQVAHLQEAGSNLQFTFLEAQIHVTIKNNNDHAEFFKISQQYTGDGTVTVTGTDSSAIDWNVISTSPPAIKMVNFINPGGDLGWEIDSGQTREVSFTLVESNPPTPFFIRRGDSSNTFWPIINDPGSTATYFLPNEIEYLNPNLQVVSWSGHFFFFLKNLDSTGPRVEGLIRAPIVPINSVLTASNPTVDFIDKENPTAQTAGWDVTLFPGQTKSYSYTYSYPTGSSVTPVNRQSASTRINSEGSSGDPKTPTSIPTKNTGVPYGLFVVGGIVIAAGIAFARYVR</sequence>
<feature type="compositionally biased region" description="Polar residues" evidence="1">
    <location>
        <begin position="261"/>
        <end position="276"/>
    </location>
</feature>
<evidence type="ECO:0000313" key="3">
    <source>
        <dbReference type="EMBL" id="MBZ2165254.1"/>
    </source>
</evidence>
<feature type="region of interest" description="Disordered" evidence="1">
    <location>
        <begin position="260"/>
        <end position="287"/>
    </location>
</feature>
<keyword evidence="4" id="KW-1185">Reference proteome</keyword>
<reference evidence="4" key="1">
    <citation type="journal article" date="2022" name="Microbiol. Resour. Announc.">
        <title>Draft Genome Sequence of a Methanogenic Archaeon from West Spitsbergen Permafrost.</title>
        <authorList>
            <person name="Trubitsyn V."/>
            <person name="Rivkina E."/>
            <person name="Shcherbakova V."/>
        </authorList>
    </citation>
    <scope>NUCLEOTIDE SEQUENCE [LARGE SCALE GENOMIC DNA]</scope>
    <source>
        <strain evidence="4">VT</strain>
    </source>
</reference>
<keyword evidence="2" id="KW-1133">Transmembrane helix</keyword>
<dbReference type="EMBL" id="JAIOUQ010000003">
    <property type="protein sequence ID" value="MBZ2165254.1"/>
    <property type="molecule type" value="Genomic_DNA"/>
</dbReference>
<evidence type="ECO:0008006" key="5">
    <source>
        <dbReference type="Google" id="ProtNLM"/>
    </source>
</evidence>
<evidence type="ECO:0000256" key="2">
    <source>
        <dbReference type="SAM" id="Phobius"/>
    </source>
</evidence>
<evidence type="ECO:0000256" key="1">
    <source>
        <dbReference type="SAM" id="MobiDB-lite"/>
    </source>
</evidence>
<proteinExistence type="predicted"/>
<comment type="caution">
    <text evidence="3">The sequence shown here is derived from an EMBL/GenBank/DDBJ whole genome shotgun (WGS) entry which is preliminary data.</text>
</comment>
<keyword evidence="2" id="KW-0812">Transmembrane</keyword>
<dbReference type="AlphaFoldDB" id="A0A8T5UNM9"/>
<name>A0A8T5UNM9_9EURY</name>
<accession>A0A8T5UNM9</accession>
<feature type="transmembrane region" description="Helical" evidence="2">
    <location>
        <begin position="295"/>
        <end position="315"/>
    </location>
</feature>
<dbReference type="RefSeq" id="WP_223790870.1">
    <property type="nucleotide sequence ID" value="NZ_JAIOUQ010000003.1"/>
</dbReference>
<evidence type="ECO:0000313" key="4">
    <source>
        <dbReference type="Proteomes" id="UP000825933"/>
    </source>
</evidence>